<dbReference type="AlphaFoldDB" id="A0A1A8XGT7"/>
<reference evidence="2 3" key="1">
    <citation type="submission" date="2016-06" db="EMBL/GenBank/DDBJ databases">
        <authorList>
            <person name="Kjaerup R.B."/>
            <person name="Dalgaard T.S."/>
            <person name="Juul-Madsen H.R."/>
        </authorList>
    </citation>
    <scope>NUCLEOTIDE SEQUENCE [LARGE SCALE GENOMIC DNA]</scope>
    <source>
        <strain evidence="2">2</strain>
    </source>
</reference>
<dbReference type="EMBL" id="FLQY01000032">
    <property type="protein sequence ID" value="SBT04375.1"/>
    <property type="molecule type" value="Genomic_DNA"/>
</dbReference>
<name>A0A1A8XGT7_9RHOO</name>
<protein>
    <submittedName>
        <fullName evidence="2">Uncharacterized protein</fullName>
    </submittedName>
</protein>
<gene>
    <name evidence="2" type="ORF">PROAA_1270003</name>
</gene>
<proteinExistence type="predicted"/>
<organism evidence="2 3">
    <name type="scientific">Candidatus Propionivibrio aalborgensis</name>
    <dbReference type="NCBI Taxonomy" id="1860101"/>
    <lineage>
        <taxon>Bacteria</taxon>
        <taxon>Pseudomonadati</taxon>
        <taxon>Pseudomonadota</taxon>
        <taxon>Betaproteobacteria</taxon>
        <taxon>Rhodocyclales</taxon>
        <taxon>Rhodocyclaceae</taxon>
        <taxon>Propionivibrio</taxon>
    </lineage>
</organism>
<keyword evidence="3" id="KW-1185">Reference proteome</keyword>
<keyword evidence="1" id="KW-1133">Transmembrane helix</keyword>
<dbReference type="PANTHER" id="PTHR34351">
    <property type="entry name" value="SLR1927 PROTEIN-RELATED"/>
    <property type="match status" value="1"/>
</dbReference>
<dbReference type="PANTHER" id="PTHR34351:SF1">
    <property type="entry name" value="SLR1927 PROTEIN"/>
    <property type="match status" value="1"/>
</dbReference>
<dbReference type="Proteomes" id="UP000199600">
    <property type="component" value="Unassembled WGS sequence"/>
</dbReference>
<evidence type="ECO:0000313" key="3">
    <source>
        <dbReference type="Proteomes" id="UP000199600"/>
    </source>
</evidence>
<dbReference type="RefSeq" id="WP_186409756.1">
    <property type="nucleotide sequence ID" value="NZ_FLQY01000032.1"/>
</dbReference>
<sequence length="316" mass="35052">MPLIQQLRQWLFRFGRDEHLPIVLTQRRIFILPTRTGVLFGAVLCIMLIGAINYNLSLGYALVFLLAGLGIVAMVHTFRNLVALRLTPGRVEPVFSGEIARFHMILENEHPQARRALDLAFGHNESVSVDILPGAQAMIAIPCPAPTRGRLDPGRITLSTRYPLGLFCAWSYPHPRISCLVYPNPIETPLPPPSAVSHTGQRHGDNGQEDFTGLRVRQLNDSPRHIAWKAVARDIENRPLLIKQFAGGAAQELWLDLSLAPPNSGPEMKLSILTGWVIAAERTQTRYGLRLPNLELAPDLGNNHRNACLEALALYG</sequence>
<keyword evidence="1" id="KW-0472">Membrane</keyword>
<feature type="transmembrane region" description="Helical" evidence="1">
    <location>
        <begin position="29"/>
        <end position="52"/>
    </location>
</feature>
<evidence type="ECO:0000256" key="1">
    <source>
        <dbReference type="SAM" id="Phobius"/>
    </source>
</evidence>
<feature type="transmembrane region" description="Helical" evidence="1">
    <location>
        <begin position="58"/>
        <end position="78"/>
    </location>
</feature>
<evidence type="ECO:0000313" key="2">
    <source>
        <dbReference type="EMBL" id="SBT04375.1"/>
    </source>
</evidence>
<keyword evidence="1" id="KW-0812">Transmembrane</keyword>
<accession>A0A1A8XGT7</accession>